<dbReference type="Gene3D" id="1.10.3090.10">
    <property type="entry name" value="cca-adding enzyme, domain 2"/>
    <property type="match status" value="1"/>
</dbReference>
<dbReference type="PANTHER" id="PTHR47545">
    <property type="entry name" value="MULTIFUNCTIONAL CCA PROTEIN"/>
    <property type="match status" value="1"/>
</dbReference>
<evidence type="ECO:0000256" key="3">
    <source>
        <dbReference type="ARBA" id="ARBA00022695"/>
    </source>
</evidence>
<dbReference type="GO" id="GO:0046872">
    <property type="term" value="F:metal ion binding"/>
    <property type="evidence" value="ECO:0007669"/>
    <property type="project" value="UniProtKB-KW"/>
</dbReference>
<keyword evidence="5" id="KW-0547">Nucleotide-binding</keyword>
<dbReference type="GO" id="GO:0016787">
    <property type="term" value="F:hydrolase activity"/>
    <property type="evidence" value="ECO:0007669"/>
    <property type="project" value="UniProtKB-KW"/>
</dbReference>
<dbReference type="InterPro" id="IPR002646">
    <property type="entry name" value="PolA_pol_head_dom"/>
</dbReference>
<dbReference type="eggNOG" id="COG0617">
    <property type="taxonomic scope" value="Bacteria"/>
</dbReference>
<dbReference type="InterPro" id="IPR050124">
    <property type="entry name" value="tRNA_CCA-adding_enzyme"/>
</dbReference>
<dbReference type="Gene3D" id="1.10.246.80">
    <property type="match status" value="1"/>
</dbReference>
<dbReference type="Pfam" id="PF01743">
    <property type="entry name" value="PolyA_pol"/>
    <property type="match status" value="1"/>
</dbReference>
<reference evidence="11" key="1">
    <citation type="journal article" date="2009" name="Appl. Environ. Microbiol.">
        <title>Complete genome sequence of the chemolithoautotrophic marine magnetotactic coccus strain MC-1.</title>
        <authorList>
            <person name="Schubbe S."/>
            <person name="Williams T.J."/>
            <person name="Xie G."/>
            <person name="Kiss H.E."/>
            <person name="Brettin T.S."/>
            <person name="Martinez D."/>
            <person name="Ross C.A."/>
            <person name="Schuler D."/>
            <person name="Cox B.L."/>
            <person name="Nealson K.H."/>
            <person name="Bazylinski D.A."/>
        </authorList>
    </citation>
    <scope>NUCLEOTIDE SEQUENCE [LARGE SCALE GENOMIC DNA]</scope>
    <source>
        <strain evidence="11">ATCC BAA-1437 / JCM 17883 / MC-1</strain>
    </source>
</reference>
<organism evidence="10 11">
    <name type="scientific">Magnetococcus marinus (strain ATCC BAA-1437 / JCM 17883 / MC-1)</name>
    <dbReference type="NCBI Taxonomy" id="156889"/>
    <lineage>
        <taxon>Bacteria</taxon>
        <taxon>Pseudomonadati</taxon>
        <taxon>Pseudomonadota</taxon>
        <taxon>Magnetococcia</taxon>
        <taxon>Magnetococcales</taxon>
        <taxon>Magnetococcaceae</taxon>
        <taxon>Magnetococcus</taxon>
    </lineage>
</organism>
<dbReference type="InterPro" id="IPR043519">
    <property type="entry name" value="NT_sf"/>
</dbReference>
<dbReference type="SUPFAM" id="SSF81301">
    <property type="entry name" value="Nucleotidyltransferase"/>
    <property type="match status" value="1"/>
</dbReference>
<keyword evidence="4" id="KW-0479">Metal-binding</keyword>
<dbReference type="AlphaFoldDB" id="A0L6A0"/>
<dbReference type="Proteomes" id="UP000002586">
    <property type="component" value="Chromosome"/>
</dbReference>
<evidence type="ECO:0000313" key="11">
    <source>
        <dbReference type="Proteomes" id="UP000002586"/>
    </source>
</evidence>
<keyword evidence="11" id="KW-1185">Reference proteome</keyword>
<evidence type="ECO:0000256" key="4">
    <source>
        <dbReference type="ARBA" id="ARBA00022723"/>
    </source>
</evidence>
<dbReference type="EMBL" id="CP000471">
    <property type="protein sequence ID" value="ABK43493.1"/>
    <property type="molecule type" value="Genomic_DNA"/>
</dbReference>
<keyword evidence="1 8" id="KW-0808">Transferase</keyword>
<protein>
    <submittedName>
        <fullName evidence="10">Metal dependent phosphohydrolase</fullName>
    </submittedName>
</protein>
<keyword evidence="6" id="KW-0460">Magnesium</keyword>
<dbReference type="SUPFAM" id="SSF81891">
    <property type="entry name" value="Poly A polymerase C-terminal region-like"/>
    <property type="match status" value="1"/>
</dbReference>
<evidence type="ECO:0000256" key="8">
    <source>
        <dbReference type="RuleBase" id="RU003953"/>
    </source>
</evidence>
<evidence type="ECO:0000259" key="9">
    <source>
        <dbReference type="Pfam" id="PF01743"/>
    </source>
</evidence>
<dbReference type="GO" id="GO:0008033">
    <property type="term" value="P:tRNA processing"/>
    <property type="evidence" value="ECO:0007669"/>
    <property type="project" value="UniProtKB-KW"/>
</dbReference>
<dbReference type="STRING" id="156889.Mmc1_0975"/>
<keyword evidence="3" id="KW-0548">Nucleotidyltransferase</keyword>
<dbReference type="GO" id="GO:0003723">
    <property type="term" value="F:RNA binding"/>
    <property type="evidence" value="ECO:0007669"/>
    <property type="project" value="UniProtKB-KW"/>
</dbReference>
<proteinExistence type="inferred from homology"/>
<dbReference type="KEGG" id="mgm:Mmc1_0975"/>
<reference evidence="10 11" key="2">
    <citation type="journal article" date="2012" name="Int. J. Syst. Evol. Microbiol.">
        <title>Magnetococcus marinus gen. nov., sp. nov., a marine, magnetotactic bacterium that represents a novel lineage (Magnetococcaceae fam. nov.; Magnetococcales ord. nov.) at the base of the Alphaproteobacteria.</title>
        <authorList>
            <person name="Bazylinski D.A."/>
            <person name="Williams T.J."/>
            <person name="Lefevre C.T."/>
            <person name="Berg R.J."/>
            <person name="Zhang C.L."/>
            <person name="Bowser S.S."/>
            <person name="Dean A.J."/>
            <person name="Beveridge T.J."/>
        </authorList>
    </citation>
    <scope>NUCLEOTIDE SEQUENCE [LARGE SCALE GENOMIC DNA]</scope>
    <source>
        <strain evidence="11">ATCC BAA-1437 / JCM 17883 / MC-1</strain>
    </source>
</reference>
<evidence type="ECO:0000256" key="5">
    <source>
        <dbReference type="ARBA" id="ARBA00022741"/>
    </source>
</evidence>
<name>A0L6A0_MAGMM</name>
<evidence type="ECO:0000256" key="7">
    <source>
        <dbReference type="ARBA" id="ARBA00022884"/>
    </source>
</evidence>
<dbReference type="Gene3D" id="3.30.460.10">
    <property type="entry name" value="Beta Polymerase, domain 2"/>
    <property type="match status" value="1"/>
</dbReference>
<evidence type="ECO:0000313" key="10">
    <source>
        <dbReference type="EMBL" id="ABK43493.1"/>
    </source>
</evidence>
<comment type="similarity">
    <text evidence="8">Belongs to the tRNA nucleotidyltransferase/poly(A) polymerase family.</text>
</comment>
<evidence type="ECO:0000256" key="1">
    <source>
        <dbReference type="ARBA" id="ARBA00022679"/>
    </source>
</evidence>
<evidence type="ECO:0000256" key="6">
    <source>
        <dbReference type="ARBA" id="ARBA00022842"/>
    </source>
</evidence>
<dbReference type="GO" id="GO:0000166">
    <property type="term" value="F:nucleotide binding"/>
    <property type="evidence" value="ECO:0007669"/>
    <property type="project" value="UniProtKB-KW"/>
</dbReference>
<dbReference type="HOGENOM" id="CLU_577224_0_0_5"/>
<keyword evidence="2" id="KW-0819">tRNA processing</keyword>
<dbReference type="GO" id="GO:0016779">
    <property type="term" value="F:nucleotidyltransferase activity"/>
    <property type="evidence" value="ECO:0007669"/>
    <property type="project" value="UniProtKB-KW"/>
</dbReference>
<gene>
    <name evidence="10" type="ordered locus">Mmc1_0975</name>
</gene>
<feature type="domain" description="Poly A polymerase head" evidence="9">
    <location>
        <begin position="27"/>
        <end position="146"/>
    </location>
</feature>
<evidence type="ECO:0000256" key="2">
    <source>
        <dbReference type="ARBA" id="ARBA00022694"/>
    </source>
</evidence>
<keyword evidence="10" id="KW-0378">Hydrolase</keyword>
<accession>A0L6A0</accession>
<keyword evidence="7 8" id="KW-0694">RNA-binding</keyword>
<sequence>MPSALRNGFSPFVQNLLDDLHWIVGPIYMVGGGLRDSLRHRFTAHELDLVVLKPLDEARELLQKAGYPAVVQGQRPNTLILPLKRQEPPNTINLSCCCGGVKAERGIEEDLRHRDITVNAIAYCWPDGPLIDPFNGVKDLEENRIRLVNGEETVREDPLRALRFFRFIIQLAGEPDPEDLYAAAHTTLYQIQPELLRGETDRILSLPLRDKHSQHYIFELFKTPLGKDLLPEFAPLKAFPEQPNSKESVWENALNTMLKLTPPQSGEEISLLDLRWAALLHQLGKPASARWDENGLVNGYGIHRDHSVRRSARVLQRLAFTKRRQRRILTMIQFMEMPFPPSERVLRRMINQNVPVEGVFRLLRAKAEATQSNSPNEEQIQETFQNLMRRCKQIRERLNTPAPEELNLTGGDLIDLVRGEPGPWIQQLQHHLALWIQKDPRRNNPERLSEEVQNWVVNHPSLDDIAPGSRSSC</sequence>